<dbReference type="EMBL" id="CM007905">
    <property type="protein sequence ID" value="OTF92433.1"/>
    <property type="molecule type" value="Genomic_DNA"/>
</dbReference>
<organism evidence="1 2">
    <name type="scientific">Helianthus annuus</name>
    <name type="common">Common sunflower</name>
    <dbReference type="NCBI Taxonomy" id="4232"/>
    <lineage>
        <taxon>Eukaryota</taxon>
        <taxon>Viridiplantae</taxon>
        <taxon>Streptophyta</taxon>
        <taxon>Embryophyta</taxon>
        <taxon>Tracheophyta</taxon>
        <taxon>Spermatophyta</taxon>
        <taxon>Magnoliopsida</taxon>
        <taxon>eudicotyledons</taxon>
        <taxon>Gunneridae</taxon>
        <taxon>Pentapetalae</taxon>
        <taxon>asterids</taxon>
        <taxon>campanulids</taxon>
        <taxon>Asterales</taxon>
        <taxon>Asteraceae</taxon>
        <taxon>Asteroideae</taxon>
        <taxon>Heliantheae alliance</taxon>
        <taxon>Heliantheae</taxon>
        <taxon>Helianthus</taxon>
    </lineage>
</organism>
<dbReference type="InParanoid" id="A0A251S1U7"/>
<reference evidence="2" key="1">
    <citation type="journal article" date="2017" name="Nature">
        <title>The sunflower genome provides insights into oil metabolism, flowering and Asterid evolution.</title>
        <authorList>
            <person name="Badouin H."/>
            <person name="Gouzy J."/>
            <person name="Grassa C.J."/>
            <person name="Murat F."/>
            <person name="Staton S.E."/>
            <person name="Cottret L."/>
            <person name="Lelandais-Briere C."/>
            <person name="Owens G.L."/>
            <person name="Carrere S."/>
            <person name="Mayjonade B."/>
            <person name="Legrand L."/>
            <person name="Gill N."/>
            <person name="Kane N.C."/>
            <person name="Bowers J.E."/>
            <person name="Hubner S."/>
            <person name="Bellec A."/>
            <person name="Berard A."/>
            <person name="Berges H."/>
            <person name="Blanchet N."/>
            <person name="Boniface M.C."/>
            <person name="Brunel D."/>
            <person name="Catrice O."/>
            <person name="Chaidir N."/>
            <person name="Claudel C."/>
            <person name="Donnadieu C."/>
            <person name="Faraut T."/>
            <person name="Fievet G."/>
            <person name="Helmstetter N."/>
            <person name="King M."/>
            <person name="Knapp S.J."/>
            <person name="Lai Z."/>
            <person name="Le Paslier M.C."/>
            <person name="Lippi Y."/>
            <person name="Lorenzon L."/>
            <person name="Mandel J.R."/>
            <person name="Marage G."/>
            <person name="Marchand G."/>
            <person name="Marquand E."/>
            <person name="Bret-Mestries E."/>
            <person name="Morien E."/>
            <person name="Nambeesan S."/>
            <person name="Nguyen T."/>
            <person name="Pegot-Espagnet P."/>
            <person name="Pouilly N."/>
            <person name="Raftis F."/>
            <person name="Sallet E."/>
            <person name="Schiex T."/>
            <person name="Thomas J."/>
            <person name="Vandecasteele C."/>
            <person name="Vares D."/>
            <person name="Vear F."/>
            <person name="Vautrin S."/>
            <person name="Crespi M."/>
            <person name="Mangin B."/>
            <person name="Burke J.M."/>
            <person name="Salse J."/>
            <person name="Munos S."/>
            <person name="Vincourt P."/>
            <person name="Rieseberg L.H."/>
            <person name="Langlade N.B."/>
        </authorList>
    </citation>
    <scope>NUCLEOTIDE SEQUENCE [LARGE SCALE GENOMIC DNA]</scope>
    <source>
        <strain evidence="2">cv. SF193</strain>
    </source>
</reference>
<evidence type="ECO:0000313" key="1">
    <source>
        <dbReference type="EMBL" id="OTF92433.1"/>
    </source>
</evidence>
<proteinExistence type="predicted"/>
<name>A0A251S1U7_HELAN</name>
<keyword evidence="2" id="KW-1185">Reference proteome</keyword>
<gene>
    <name evidence="1" type="ORF">HannXRQ_Chr16g0521831</name>
</gene>
<dbReference type="Proteomes" id="UP000215914">
    <property type="component" value="Chromosome 16"/>
</dbReference>
<accession>A0A251S1U7</accession>
<sequence length="56" mass="6560">MGHFLFGGPTLSLHKWPNTNPKLHLHRHFDYLSIHNGIRFVNHMSLIRDKEVVAND</sequence>
<protein>
    <submittedName>
        <fullName evidence="1">Uncharacterized protein</fullName>
    </submittedName>
</protein>
<evidence type="ECO:0000313" key="2">
    <source>
        <dbReference type="Proteomes" id="UP000215914"/>
    </source>
</evidence>
<dbReference type="AlphaFoldDB" id="A0A251S1U7"/>